<dbReference type="Gene3D" id="3.40.390.10">
    <property type="entry name" value="Collagenase (Catalytic Domain)"/>
    <property type="match status" value="2"/>
</dbReference>
<dbReference type="PRINTS" id="PR00786">
    <property type="entry name" value="NEPRILYSIN"/>
</dbReference>
<evidence type="ECO:0000256" key="9">
    <source>
        <dbReference type="SAM" id="Phobius"/>
    </source>
</evidence>
<name>A0A316UIS7_9BASI</name>
<feature type="region of interest" description="Disordered" evidence="8">
    <location>
        <begin position="256"/>
        <end position="309"/>
    </location>
</feature>
<comment type="cofactor">
    <cofactor evidence="1">
        <name>Zn(2+)</name>
        <dbReference type="ChEBI" id="CHEBI:29105"/>
    </cofactor>
</comment>
<dbReference type="PANTHER" id="PTHR11733">
    <property type="entry name" value="ZINC METALLOPROTEASE FAMILY M13 NEPRILYSIN-RELATED"/>
    <property type="match status" value="1"/>
</dbReference>
<dbReference type="Proteomes" id="UP000245942">
    <property type="component" value="Unassembled WGS sequence"/>
</dbReference>
<evidence type="ECO:0000256" key="3">
    <source>
        <dbReference type="ARBA" id="ARBA00022670"/>
    </source>
</evidence>
<accession>A0A316UIS7</accession>
<evidence type="ECO:0000313" key="13">
    <source>
        <dbReference type="Proteomes" id="UP000245942"/>
    </source>
</evidence>
<dbReference type="InterPro" id="IPR018497">
    <property type="entry name" value="Peptidase_M13_C"/>
</dbReference>
<keyword evidence="3" id="KW-0645">Protease</keyword>
<evidence type="ECO:0000259" key="11">
    <source>
        <dbReference type="Pfam" id="PF05649"/>
    </source>
</evidence>
<keyword evidence="5" id="KW-0378">Hydrolase</keyword>
<feature type="compositionally biased region" description="Pro residues" evidence="8">
    <location>
        <begin position="266"/>
        <end position="302"/>
    </location>
</feature>
<dbReference type="GeneID" id="37012510"/>
<evidence type="ECO:0000256" key="2">
    <source>
        <dbReference type="ARBA" id="ARBA00007357"/>
    </source>
</evidence>
<evidence type="ECO:0000259" key="10">
    <source>
        <dbReference type="Pfam" id="PF01431"/>
    </source>
</evidence>
<evidence type="ECO:0000256" key="5">
    <source>
        <dbReference type="ARBA" id="ARBA00022801"/>
    </source>
</evidence>
<dbReference type="GO" id="GO:0016485">
    <property type="term" value="P:protein processing"/>
    <property type="evidence" value="ECO:0007669"/>
    <property type="project" value="TreeGrafter"/>
</dbReference>
<dbReference type="GO" id="GO:0004222">
    <property type="term" value="F:metalloendopeptidase activity"/>
    <property type="evidence" value="ECO:0007669"/>
    <property type="project" value="InterPro"/>
</dbReference>
<feature type="region of interest" description="Disordered" evidence="8">
    <location>
        <begin position="1"/>
        <end position="34"/>
    </location>
</feature>
<evidence type="ECO:0000256" key="6">
    <source>
        <dbReference type="ARBA" id="ARBA00022833"/>
    </source>
</evidence>
<dbReference type="Pfam" id="PF01431">
    <property type="entry name" value="Peptidase_M13"/>
    <property type="match status" value="1"/>
</dbReference>
<dbReference type="PANTHER" id="PTHR11733:SF167">
    <property type="entry name" value="FI17812P1-RELATED"/>
    <property type="match status" value="1"/>
</dbReference>
<keyword evidence="9" id="KW-1133">Transmembrane helix</keyword>
<dbReference type="SUPFAM" id="SSF55486">
    <property type="entry name" value="Metalloproteases ('zincins'), catalytic domain"/>
    <property type="match status" value="1"/>
</dbReference>
<protein>
    <submittedName>
        <fullName evidence="12">Zincin</fullName>
    </submittedName>
</protein>
<feature type="compositionally biased region" description="Polar residues" evidence="8">
    <location>
        <begin position="23"/>
        <end position="34"/>
    </location>
</feature>
<dbReference type="PROSITE" id="PS51885">
    <property type="entry name" value="NEPRILYSIN"/>
    <property type="match status" value="1"/>
</dbReference>
<dbReference type="RefSeq" id="XP_025351003.1">
    <property type="nucleotide sequence ID" value="XM_025490776.1"/>
</dbReference>
<evidence type="ECO:0000256" key="1">
    <source>
        <dbReference type="ARBA" id="ARBA00001947"/>
    </source>
</evidence>
<keyword evidence="4" id="KW-0479">Metal-binding</keyword>
<proteinExistence type="inferred from homology"/>
<feature type="transmembrane region" description="Helical" evidence="9">
    <location>
        <begin position="61"/>
        <end position="83"/>
    </location>
</feature>
<evidence type="ECO:0000256" key="4">
    <source>
        <dbReference type="ARBA" id="ARBA00022723"/>
    </source>
</evidence>
<dbReference type="Pfam" id="PF05649">
    <property type="entry name" value="Peptidase_M13_N"/>
    <property type="match status" value="2"/>
</dbReference>
<keyword evidence="6" id="KW-0862">Zinc</keyword>
<dbReference type="Gene3D" id="1.10.1380.10">
    <property type="entry name" value="Neutral endopeptidase , domain2"/>
    <property type="match status" value="1"/>
</dbReference>
<sequence length="885" mass="97596">MASSQDYGRPSADEVDESRPLLGQQSDGQAQQNWHQRLRSRLAAAFGPLAEPEKLGATERLLLALALLLLLIAAIFIGLFAGAQSRLSHQGPPQRGDPSEGHDSSAACLTTECVLASASVIQSIDSSVDPCDDFYHFAAGGWLASLDHQIPDDAGLFGAGQFVAARNAQIVRDLLAGAPNQEEAAALESQSSEEANVDNRNLAKLKTFYDTCIDTTTQDEKGSRQMMVLIQHARDLLYGEDSAHLAEELVALSPSSVVAQQHPTGPLTPPPGASSPVPPNQIPLRAPQPHPPTDKPGPPPPRNGRQKALTSVLSWAHAHAVPAFWGINVDGDPVEDPTEGTIWVTTGGLGFPDKAYYEDEDEIKFYNEVIEATLVAVAKEDKKKKKGLDADVSFGDSSKKHRSLARKVVAFEREISRATPDGDVLADPLSIYNPIPVNKLAYTSNAVDWPMYLSALTVKVPHNVLVHSPDFLRKTGELISQTSDEVLEAYLTWTIVRTYGLNLGPKASLRAPAEALDRRLKGVAFDAKEDRATVCLNALNEALGFMAGRYYVQQAFPPTARNKVIEIIDTIISAFKDRLPELDWLDPKTRRAAEVKADNIRIKVGYPEYPNTTSAASIEAYYSQIDVKKFDYFGNRFRSATILNQKNLAQAGRVLNVLRWDMFPAEVNAYYNPGGNEIAFPAGILQPPYFDVATPDYIQYGALGSVAGHELTHSVDPAGRLYDEHGYLRDWWTNDTTIEFYKRQQCLMDQYGNYSLDDGTGRMLPLNSKLTIGEDVADGGGVAQSYRAWQTLLEKDTKEIRARNRLLPGLEQYSREQLFFISYGIAYARNLRPQEALKRIRTDPHSPNPFRVNGVVTNSPAFYKAFGCKAGDKMFTPEKDRCYIW</sequence>
<evidence type="ECO:0000256" key="7">
    <source>
        <dbReference type="ARBA" id="ARBA00023049"/>
    </source>
</evidence>
<comment type="similarity">
    <text evidence="2">Belongs to the peptidase M13 family.</text>
</comment>
<organism evidence="12 13">
    <name type="scientific">Pseudomicrostroma glucosiphilum</name>
    <dbReference type="NCBI Taxonomy" id="1684307"/>
    <lineage>
        <taxon>Eukaryota</taxon>
        <taxon>Fungi</taxon>
        <taxon>Dikarya</taxon>
        <taxon>Basidiomycota</taxon>
        <taxon>Ustilaginomycotina</taxon>
        <taxon>Exobasidiomycetes</taxon>
        <taxon>Microstromatales</taxon>
        <taxon>Microstromatales incertae sedis</taxon>
        <taxon>Pseudomicrostroma</taxon>
    </lineage>
</organism>
<keyword evidence="9" id="KW-0812">Transmembrane</keyword>
<dbReference type="InterPro" id="IPR024079">
    <property type="entry name" value="MetalloPept_cat_dom_sf"/>
</dbReference>
<reference evidence="12 13" key="1">
    <citation type="journal article" date="2018" name="Mol. Biol. Evol.">
        <title>Broad Genomic Sampling Reveals a Smut Pathogenic Ancestry of the Fungal Clade Ustilaginomycotina.</title>
        <authorList>
            <person name="Kijpornyongpan T."/>
            <person name="Mondo S.J."/>
            <person name="Barry K."/>
            <person name="Sandor L."/>
            <person name="Lee J."/>
            <person name="Lipzen A."/>
            <person name="Pangilinan J."/>
            <person name="LaButti K."/>
            <person name="Hainaut M."/>
            <person name="Henrissat B."/>
            <person name="Grigoriev I.V."/>
            <person name="Spatafora J.W."/>
            <person name="Aime M.C."/>
        </authorList>
    </citation>
    <scope>NUCLEOTIDE SEQUENCE [LARGE SCALE GENOMIC DNA]</scope>
    <source>
        <strain evidence="12 13">MCA 4718</strain>
    </source>
</reference>
<dbReference type="GO" id="GO:0005886">
    <property type="term" value="C:plasma membrane"/>
    <property type="evidence" value="ECO:0007669"/>
    <property type="project" value="TreeGrafter"/>
</dbReference>
<feature type="domain" description="Peptidase M13 N-terminal" evidence="11">
    <location>
        <begin position="305"/>
        <end position="607"/>
    </location>
</feature>
<evidence type="ECO:0000313" key="12">
    <source>
        <dbReference type="EMBL" id="PWN23843.1"/>
    </source>
</evidence>
<keyword evidence="13" id="KW-1185">Reference proteome</keyword>
<keyword evidence="9" id="KW-0472">Membrane</keyword>
<dbReference type="InterPro" id="IPR042089">
    <property type="entry name" value="Peptidase_M13_dom_2"/>
</dbReference>
<gene>
    <name evidence="12" type="ORF">BCV69DRAFT_265153</name>
</gene>
<dbReference type="CDD" id="cd08662">
    <property type="entry name" value="M13"/>
    <property type="match status" value="1"/>
</dbReference>
<dbReference type="InterPro" id="IPR008753">
    <property type="entry name" value="Peptidase_M13_N"/>
</dbReference>
<evidence type="ECO:0000256" key="8">
    <source>
        <dbReference type="SAM" id="MobiDB-lite"/>
    </source>
</evidence>
<dbReference type="STRING" id="1684307.A0A316UIS7"/>
<keyword evidence="7" id="KW-0482">Metalloprotease</keyword>
<dbReference type="GO" id="GO:0046872">
    <property type="term" value="F:metal ion binding"/>
    <property type="evidence" value="ECO:0007669"/>
    <property type="project" value="UniProtKB-KW"/>
</dbReference>
<dbReference type="EMBL" id="KZ819321">
    <property type="protein sequence ID" value="PWN23843.1"/>
    <property type="molecule type" value="Genomic_DNA"/>
</dbReference>
<feature type="domain" description="Peptidase M13 N-terminal" evidence="11">
    <location>
        <begin position="130"/>
        <end position="253"/>
    </location>
</feature>
<dbReference type="InterPro" id="IPR000718">
    <property type="entry name" value="Peptidase_M13"/>
</dbReference>
<dbReference type="AlphaFoldDB" id="A0A316UIS7"/>
<feature type="domain" description="Peptidase M13 C-terminal" evidence="10">
    <location>
        <begin position="668"/>
        <end position="882"/>
    </location>
</feature>
<dbReference type="OrthoDB" id="6475849at2759"/>